<organism evidence="1">
    <name type="scientific">Opuntia streptacantha</name>
    <name type="common">Prickly pear cactus</name>
    <name type="synonym">Opuntia cardona</name>
    <dbReference type="NCBI Taxonomy" id="393608"/>
    <lineage>
        <taxon>Eukaryota</taxon>
        <taxon>Viridiplantae</taxon>
        <taxon>Streptophyta</taxon>
        <taxon>Embryophyta</taxon>
        <taxon>Tracheophyta</taxon>
        <taxon>Spermatophyta</taxon>
        <taxon>Magnoliopsida</taxon>
        <taxon>eudicotyledons</taxon>
        <taxon>Gunneridae</taxon>
        <taxon>Pentapetalae</taxon>
        <taxon>Caryophyllales</taxon>
        <taxon>Cactineae</taxon>
        <taxon>Cactaceae</taxon>
        <taxon>Opuntioideae</taxon>
        <taxon>Opuntia</taxon>
    </lineage>
</organism>
<reference evidence="1" key="1">
    <citation type="journal article" date="2013" name="J. Plant Res.">
        <title>Effect of fungi and light on seed germination of three Opuntia species from semiarid lands of central Mexico.</title>
        <authorList>
            <person name="Delgado-Sanchez P."/>
            <person name="Jimenez-Bremont J.F."/>
            <person name="Guerrero-Gonzalez Mde L."/>
            <person name="Flores J."/>
        </authorList>
    </citation>
    <scope>NUCLEOTIDE SEQUENCE</scope>
    <source>
        <tissue evidence="1">Cladode</tissue>
    </source>
</reference>
<dbReference type="AlphaFoldDB" id="A0A7C9EU43"/>
<name>A0A7C9EU43_OPUST</name>
<evidence type="ECO:0000313" key="1">
    <source>
        <dbReference type="EMBL" id="MBA4675026.1"/>
    </source>
</evidence>
<reference evidence="1" key="2">
    <citation type="submission" date="2020-07" db="EMBL/GenBank/DDBJ databases">
        <authorList>
            <person name="Vera ALvarez R."/>
            <person name="Arias-Moreno D.M."/>
            <person name="Jimenez-Jacinto V."/>
            <person name="Jimenez-Bremont J.F."/>
            <person name="Swaminathan K."/>
            <person name="Moose S.P."/>
            <person name="Guerrero-Gonzalez M.L."/>
            <person name="Marino-Ramirez L."/>
            <person name="Landsman D."/>
            <person name="Rodriguez-Kessler M."/>
            <person name="Delgado-Sanchez P."/>
        </authorList>
    </citation>
    <scope>NUCLEOTIDE SEQUENCE</scope>
    <source>
        <tissue evidence="1">Cladode</tissue>
    </source>
</reference>
<accession>A0A7C9EU43</accession>
<dbReference type="EMBL" id="GISG01265676">
    <property type="protein sequence ID" value="MBA4675032.1"/>
    <property type="molecule type" value="Transcribed_RNA"/>
</dbReference>
<dbReference type="EMBL" id="GISG01265670">
    <property type="protein sequence ID" value="MBA4675026.1"/>
    <property type="molecule type" value="Transcribed_RNA"/>
</dbReference>
<sequence length="116" mass="12563">MARSPLDKAYASCAEPVSGWTDFGSYPYIFSESIPTSGAAKEEKEPSNARSNAYIMVRCLTGTTSANMGAFTAAPHQLMARPMTRRVAAKVNQLCTDCGITVRRNHENGMPMNALN</sequence>
<proteinExistence type="predicted"/>
<protein>
    <submittedName>
        <fullName evidence="1">Uncharacterized protein</fullName>
    </submittedName>
</protein>